<evidence type="ECO:0000313" key="2">
    <source>
        <dbReference type="EMBL" id="CEM55798.1"/>
    </source>
</evidence>
<gene>
    <name evidence="2" type="ORF">Cvel_13837</name>
</gene>
<reference evidence="2" key="1">
    <citation type="submission" date="2014-11" db="EMBL/GenBank/DDBJ databases">
        <authorList>
            <person name="Otto D Thomas"/>
            <person name="Naeem Raeece"/>
        </authorList>
    </citation>
    <scope>NUCLEOTIDE SEQUENCE</scope>
</reference>
<evidence type="ECO:0000256" key="1">
    <source>
        <dbReference type="SAM" id="MobiDB-lite"/>
    </source>
</evidence>
<dbReference type="VEuPathDB" id="CryptoDB:Cvel_13837"/>
<sequence>MRHEAKSLDEWLRTFRSAALRGALTLGRGEAPRNGVAEKAYELFKNCRASVPQAKEGRTVKVQKKGAQQTSILGFLKPSTRSQSEQGGQQQEGQRPKLKACECCCGFHFENFDTDLWKRCFKAEKDFSPMKDFAPPPPAFSAASSAVTAERPPTPSDVQNSTEAVEGRFHQWGGKLPPHQINWAKSACRKAGKPYRETFGWIEPPNLVDPDLTNEPCLEYYFIKRFFIWNPTEDPSVTRHFP</sequence>
<proteinExistence type="predicted"/>
<feature type="region of interest" description="Disordered" evidence="1">
    <location>
        <begin position="132"/>
        <end position="161"/>
    </location>
</feature>
<protein>
    <submittedName>
        <fullName evidence="2">Uncharacterized protein</fullName>
    </submittedName>
</protein>
<accession>A0A0G4IEU4</accession>
<organism evidence="2">
    <name type="scientific">Chromera velia CCMP2878</name>
    <dbReference type="NCBI Taxonomy" id="1169474"/>
    <lineage>
        <taxon>Eukaryota</taxon>
        <taxon>Sar</taxon>
        <taxon>Alveolata</taxon>
        <taxon>Colpodellida</taxon>
        <taxon>Chromeraceae</taxon>
        <taxon>Chromera</taxon>
    </lineage>
</organism>
<dbReference type="EMBL" id="CDMZ01005911">
    <property type="protein sequence ID" value="CEM55798.1"/>
    <property type="molecule type" value="Genomic_DNA"/>
</dbReference>
<dbReference type="PhylomeDB" id="A0A0G4IEU4"/>
<dbReference type="AlphaFoldDB" id="A0A0G4IEU4"/>
<name>A0A0G4IEU4_9ALVE</name>